<evidence type="ECO:0000256" key="6">
    <source>
        <dbReference type="SAM" id="Phobius"/>
    </source>
</evidence>
<dbReference type="SUPFAM" id="SSF52047">
    <property type="entry name" value="RNI-like"/>
    <property type="match status" value="2"/>
</dbReference>
<dbReference type="Proteomes" id="UP001159427">
    <property type="component" value="Unassembled WGS sequence"/>
</dbReference>
<keyword evidence="1" id="KW-0433">Leucine-rich repeat</keyword>
<dbReference type="InterPro" id="IPR032675">
    <property type="entry name" value="LRR_dom_sf"/>
</dbReference>
<keyword evidence="2" id="KW-0677">Repeat</keyword>
<feature type="compositionally biased region" description="Polar residues" evidence="5">
    <location>
        <begin position="1256"/>
        <end position="1278"/>
    </location>
</feature>
<dbReference type="SMART" id="SM00368">
    <property type="entry name" value="LRR_RI"/>
    <property type="match status" value="7"/>
</dbReference>
<evidence type="ECO:0000259" key="7">
    <source>
        <dbReference type="PROSITE" id="PS50837"/>
    </source>
</evidence>
<dbReference type="PROSITE" id="PS50837">
    <property type="entry name" value="NACHT"/>
    <property type="match status" value="2"/>
</dbReference>
<dbReference type="Pfam" id="PF13516">
    <property type="entry name" value="LRR_6"/>
    <property type="match status" value="3"/>
</dbReference>
<feature type="compositionally biased region" description="Polar residues" evidence="5">
    <location>
        <begin position="1219"/>
        <end position="1230"/>
    </location>
</feature>
<feature type="transmembrane region" description="Helical" evidence="6">
    <location>
        <begin position="984"/>
        <end position="1007"/>
    </location>
</feature>
<feature type="region of interest" description="Disordered" evidence="5">
    <location>
        <begin position="1219"/>
        <end position="1292"/>
    </location>
</feature>
<feature type="transmembrane region" description="Helical" evidence="6">
    <location>
        <begin position="1173"/>
        <end position="1198"/>
    </location>
</feature>
<dbReference type="InterPro" id="IPR007111">
    <property type="entry name" value="NACHT_NTPase"/>
</dbReference>
<dbReference type="PROSITE" id="PS51450">
    <property type="entry name" value="LRR"/>
    <property type="match status" value="1"/>
</dbReference>
<dbReference type="PANTHER" id="PTHR24106">
    <property type="entry name" value="NACHT, LRR AND CARD DOMAINS-CONTAINING"/>
    <property type="match status" value="1"/>
</dbReference>
<dbReference type="Gene3D" id="3.80.10.10">
    <property type="entry name" value="Ribonuclease Inhibitor"/>
    <property type="match status" value="2"/>
</dbReference>
<dbReference type="SUPFAM" id="SSF52540">
    <property type="entry name" value="P-loop containing nucleoside triphosphate hydrolases"/>
    <property type="match status" value="2"/>
</dbReference>
<feature type="transmembrane region" description="Helical" evidence="6">
    <location>
        <begin position="12"/>
        <end position="36"/>
    </location>
</feature>
<evidence type="ECO:0000256" key="2">
    <source>
        <dbReference type="ARBA" id="ARBA00022737"/>
    </source>
</evidence>
<dbReference type="InterPro" id="IPR038359">
    <property type="entry name" value="Connexin_N_sf"/>
</dbReference>
<dbReference type="InterPro" id="IPR001611">
    <property type="entry name" value="Leu-rich_rpt"/>
</dbReference>
<dbReference type="SMART" id="SM00382">
    <property type="entry name" value="AAA"/>
    <property type="match status" value="2"/>
</dbReference>
<sequence>MEGLKDLLAPKTLHWFSYVANVCWILLGIILSAIFLDIENSEPRFDFRCGSTGDKELIRGKCYEQYDKQYNKFPVYGFVIINFLVTASVCGIYSQAVKSKVEELESNARNADDDLEGQPTPPKKLFKAYCLQLLARFALGISFVLLQTKLLYPLSFPSNFNCNLTRDERFSDITASGSRNGTQTQTSYECHNQRAAKKTFWADAVIVVTGVFAFLVFIESLYLLHVWRAKKGERFTENRKFHKYYLSSNPSSDPLIESEELHSISDDVIPSAVTFIERMKKHIRGVTEQPYVDPATPFHRKPGEGSKRYLTLDHIYTDLSIHENRALHEFSGDREKQLKEYYRTREKSRPTLPGDIFDAERKPRKILVVGRPGIGKTMFCSKILRNWASDKLFNKAQKSRFDFKLAFLVKLRKFNHTNDEINLRQLLDASEYSKLPISDDVWHYITERPDKLLLIFDGFDEYSGKVRINDDDLSISNHVEDSMPVHFLYKKLLSGKILPGATVLTTTRPTAVSFFEATIAFERIVEILGFNSDKVEEYVDKFTKEKGDDGKGETIKQHIRSSLNLQSFCYIPVNCFIICSCLLHLLNSPVSGCLPTRLTELYSIAIKIFYFCHDDIQSRYPLHEAQQFYLKPFNALPEHVQKLFKRLGEIAFQGIKEGRLIFESGEVDEQENNGLFHRLPDSFSGLTEGRAQYCFLHLTIQEFFAAKHLVDTYRSEDLQKFVSDHIRDGAWKVVMQFVAGLLAEKEGQSTDIFSDLLPSETSSKKVVIKMNEDSEEGTETLTRWPAIEDRALVMTLFNCMYENKASDREVQKKLVKIGCNALNFRKCKLEPLDCLALVHALKSVEGILYFDLSENNLQSLGCIEIAKLLPGNEHNQGICELKRLNLSLNNITDEGVKHLSTALTHTNCKLNSLNLGNNNITDEAVKHLSTALAHTNCKLNSLYLWRNNITDKGKNLLNSMNINCIVTYNMEGLKDLLAPKTLHWFSYVANVFWILLGIILSAIFLNIENSEPRFDFRCGSTGDKELIRGKCYEQYDKLYNKFPVYGFVIINFIVTASVCGIYSQAVKSRVEEFEPDKNLDKVERQTQPRNNNLCGKKLFKAYCLQLVARFAVGISFVLLQTKLLYPVSFPSNFNCNLTRDGKFSDITASSSHNVTQTQTSYECHNQRAAKKTFWAHAVIVVTGTFAFLVFFESLYMFLRARKVSFKDFTDDPEFCKHYLSSNKPNPSTAEQKQELLPTPNNEPQQQEPVDHRPELQPSNVSPTASSNAPPDSSINRTQTKNEETFVAPSIEQMKKHVREVTKQPYKDLKSPFDNPDEGRGLKLDEIFTNLIFYEGRADYNFSGDRGEQLKEYHKANEKLRPKRPGDIFDAEKRKILVVGRPGIGKTMLSTKILRDWASDNLMNKTQKSQIDFKVAFLVKLRMFNSTDKKELNLRELLDHSEYSTALCEEAWSYIRNNPKRVLIIFDGFDEYSGKSEFNKDDVPYRNSEEEKMPVHFLLKKIVSGKILTGATVLMTTRPNAVQCIRSLNFNRTVEILGFTTDQVEDYVEKFSKQEDKAETIKQHITSNSNLLAFCYIPVNCYIICSCLLQLLRNTTGFTSLPTRLTEIYSVAIKMFYFCYDDNQYRHDKAEGQPFILKKFKELSSDVQDVFARLGKIAFDGIRKGKLIFESHEVKDLANNGLFHRLPDSFNGLTQGRAQYCFMHLTMQEFLAAKHLVDSYSSEDLQKFVSHHIQDGAWKVVMQFVAGLLAEKEEPSTDIFSDLLPSETFTRGVEIKTNEDSGERYKTLTHWPFHKEDGTLVVTLFNCMYENKASDREVQKKLEKIGCDALDFTYCNLSPLDCLALVHALKSVEGILYFDLSGNNLQSLGCIEIAKLLPGNQHNQGFCKLKRLDLGANNITDEGVKHLSIALTHKNCKLNSLYLRGNRITQQGKNLLMNINCKVFF</sequence>
<comment type="caution">
    <text evidence="8">The sequence shown here is derived from an EMBL/GenBank/DDBJ whole genome shotgun (WGS) entry which is preliminary data.</text>
</comment>
<keyword evidence="6" id="KW-1133">Transmembrane helix</keyword>
<protein>
    <recommendedName>
        <fullName evidence="7">NACHT domain-containing protein</fullName>
    </recommendedName>
</protein>
<feature type="transmembrane region" description="Helical" evidence="6">
    <location>
        <begin position="1106"/>
        <end position="1125"/>
    </location>
</feature>
<keyword evidence="3" id="KW-0547">Nucleotide-binding</keyword>
<dbReference type="Pfam" id="PF05729">
    <property type="entry name" value="NACHT"/>
    <property type="match status" value="2"/>
</dbReference>
<gene>
    <name evidence="8" type="ORF">PEVE_00008291</name>
</gene>
<feature type="domain" description="NACHT" evidence="7">
    <location>
        <begin position="1373"/>
        <end position="1520"/>
    </location>
</feature>
<keyword evidence="6" id="KW-0812">Transmembrane</keyword>
<organism evidence="8 9">
    <name type="scientific">Porites evermanni</name>
    <dbReference type="NCBI Taxonomy" id="104178"/>
    <lineage>
        <taxon>Eukaryota</taxon>
        <taxon>Metazoa</taxon>
        <taxon>Cnidaria</taxon>
        <taxon>Anthozoa</taxon>
        <taxon>Hexacorallia</taxon>
        <taxon>Scleractinia</taxon>
        <taxon>Fungiina</taxon>
        <taxon>Poritidae</taxon>
        <taxon>Porites</taxon>
    </lineage>
</organism>
<feature type="transmembrane region" description="Helical" evidence="6">
    <location>
        <begin position="1042"/>
        <end position="1062"/>
    </location>
</feature>
<keyword evidence="4" id="KW-0067">ATP-binding</keyword>
<feature type="transmembrane region" description="Helical" evidence="6">
    <location>
        <begin position="73"/>
        <end position="93"/>
    </location>
</feature>
<dbReference type="Gene3D" id="3.40.50.300">
    <property type="entry name" value="P-loop containing nucleotide triphosphate hydrolases"/>
    <property type="match status" value="2"/>
</dbReference>
<dbReference type="InterPro" id="IPR003593">
    <property type="entry name" value="AAA+_ATPase"/>
</dbReference>
<feature type="domain" description="NACHT" evidence="7">
    <location>
        <begin position="364"/>
        <end position="579"/>
    </location>
</feature>
<dbReference type="Gene3D" id="1.20.1440.80">
    <property type="entry name" value="Gap junction channel protein cysteine-rich domain"/>
    <property type="match status" value="2"/>
</dbReference>
<reference evidence="8 9" key="1">
    <citation type="submission" date="2022-05" db="EMBL/GenBank/DDBJ databases">
        <authorList>
            <consortium name="Genoscope - CEA"/>
            <person name="William W."/>
        </authorList>
    </citation>
    <scope>NUCLEOTIDE SEQUENCE [LARGE SCALE GENOMIC DNA]</scope>
</reference>
<dbReference type="EMBL" id="CALNXI010001565">
    <property type="protein sequence ID" value="CAH3172210.1"/>
    <property type="molecule type" value="Genomic_DNA"/>
</dbReference>
<dbReference type="InterPro" id="IPR051261">
    <property type="entry name" value="NLR"/>
</dbReference>
<evidence type="ECO:0000256" key="5">
    <source>
        <dbReference type="SAM" id="MobiDB-lite"/>
    </source>
</evidence>
<accession>A0ABN8QZK7</accession>
<evidence type="ECO:0000256" key="1">
    <source>
        <dbReference type="ARBA" id="ARBA00022614"/>
    </source>
</evidence>
<feature type="transmembrane region" description="Helical" evidence="6">
    <location>
        <begin position="133"/>
        <end position="152"/>
    </location>
</feature>
<keyword evidence="6" id="KW-0472">Membrane</keyword>
<evidence type="ECO:0000256" key="4">
    <source>
        <dbReference type="ARBA" id="ARBA00022840"/>
    </source>
</evidence>
<name>A0ABN8QZK7_9CNID</name>
<evidence type="ECO:0000313" key="9">
    <source>
        <dbReference type="Proteomes" id="UP001159427"/>
    </source>
</evidence>
<feature type="transmembrane region" description="Helical" evidence="6">
    <location>
        <begin position="204"/>
        <end position="224"/>
    </location>
</feature>
<dbReference type="InterPro" id="IPR027417">
    <property type="entry name" value="P-loop_NTPase"/>
</dbReference>
<evidence type="ECO:0000313" key="8">
    <source>
        <dbReference type="EMBL" id="CAH3172210.1"/>
    </source>
</evidence>
<evidence type="ECO:0000256" key="3">
    <source>
        <dbReference type="ARBA" id="ARBA00022741"/>
    </source>
</evidence>
<proteinExistence type="predicted"/>
<keyword evidence="9" id="KW-1185">Reference proteome</keyword>